<evidence type="ECO:0000256" key="1">
    <source>
        <dbReference type="SAM" id="MobiDB-lite"/>
    </source>
</evidence>
<name>A0AAD4GRQ2_ASPNN</name>
<proteinExistence type="predicted"/>
<dbReference type="EMBL" id="VCAU01000092">
    <property type="protein sequence ID" value="KAF9885613.1"/>
    <property type="molecule type" value="Genomic_DNA"/>
</dbReference>
<sequence length="498" mass="55101">MPKPKSFLKEPKAKKKAAQKAPATADEFQAVGVEQEEAGEKWRAGDAAKSMRFFMRAIATYDEGLKKFPQAFDLAYNKARVQYEITQHPKLAAQLSAPLADVLRITLQSHREALTLDQDNADALFNTAQVLSSLAETITDTKRPSEDRLNQAVKFLQEALELFQRCLLLQEMRYTEMQEQIRQIEAGEVGPPPDEMQNMQETVEEASESNPAGQHEQWAAVVEPVTKDTLVDTAVAQLDTLTTLCNLLTYDPGVGLGWVEESSSDLLQEKIFAYVEGSSRHYEASLARARFACALNEVLYRAGRIDLETYQSEVARAFAPDLDISADPEGLCNKADALISFNTALGDLPPQDSEVFTQSLALRWQSLSAALDALTKASKLPDAENLPKIHLARGDVEMNRWRLGMPPWEYGMAHQNGATLLRNAQTYYRGAAALARRDGGPDEERDGTCKEALAAALGGDKEKLEQLRRTASKELMAVAEDVVEDNWMSSGDMQALLS</sequence>
<evidence type="ECO:0000313" key="3">
    <source>
        <dbReference type="Proteomes" id="UP001194746"/>
    </source>
</evidence>
<gene>
    <name evidence="2" type="ORF">FE257_012704</name>
</gene>
<comment type="caution">
    <text evidence="2">The sequence shown here is derived from an EMBL/GenBank/DDBJ whole genome shotgun (WGS) entry which is preliminary data.</text>
</comment>
<feature type="region of interest" description="Disordered" evidence="1">
    <location>
        <begin position="1"/>
        <end position="42"/>
    </location>
</feature>
<dbReference type="AlphaFoldDB" id="A0AAD4GRQ2"/>
<dbReference type="Proteomes" id="UP001194746">
    <property type="component" value="Unassembled WGS sequence"/>
</dbReference>
<protein>
    <recommendedName>
        <fullName evidence="4">Tetratricopeptide-like helical</fullName>
    </recommendedName>
</protein>
<dbReference type="SUPFAM" id="SSF48452">
    <property type="entry name" value="TPR-like"/>
    <property type="match status" value="1"/>
</dbReference>
<evidence type="ECO:0008006" key="4">
    <source>
        <dbReference type="Google" id="ProtNLM"/>
    </source>
</evidence>
<keyword evidence="3" id="KW-1185">Reference proteome</keyword>
<organism evidence="2 3">
    <name type="scientific">Aspergillus nanangensis</name>
    <dbReference type="NCBI Taxonomy" id="2582783"/>
    <lineage>
        <taxon>Eukaryota</taxon>
        <taxon>Fungi</taxon>
        <taxon>Dikarya</taxon>
        <taxon>Ascomycota</taxon>
        <taxon>Pezizomycotina</taxon>
        <taxon>Eurotiomycetes</taxon>
        <taxon>Eurotiomycetidae</taxon>
        <taxon>Eurotiales</taxon>
        <taxon>Aspergillaceae</taxon>
        <taxon>Aspergillus</taxon>
        <taxon>Aspergillus subgen. Circumdati</taxon>
    </lineage>
</organism>
<dbReference type="Gene3D" id="1.25.40.10">
    <property type="entry name" value="Tetratricopeptide repeat domain"/>
    <property type="match status" value="1"/>
</dbReference>
<reference evidence="2" key="1">
    <citation type="journal article" date="2019" name="Beilstein J. Org. Chem.">
        <title>Nanangenines: drimane sesquiterpenoids as the dominant metabolite cohort of a novel Australian fungus, Aspergillus nanangensis.</title>
        <authorList>
            <person name="Lacey H.J."/>
            <person name="Gilchrist C.L.M."/>
            <person name="Crombie A."/>
            <person name="Kalaitzis J.A."/>
            <person name="Vuong D."/>
            <person name="Rutledge P.J."/>
            <person name="Turner P."/>
            <person name="Pitt J.I."/>
            <person name="Lacey E."/>
            <person name="Chooi Y.H."/>
            <person name="Piggott A.M."/>
        </authorList>
    </citation>
    <scope>NUCLEOTIDE SEQUENCE</scope>
    <source>
        <strain evidence="2">MST-FP2251</strain>
    </source>
</reference>
<reference evidence="2" key="2">
    <citation type="submission" date="2020-02" db="EMBL/GenBank/DDBJ databases">
        <authorList>
            <person name="Gilchrist C.L.M."/>
            <person name="Chooi Y.-H."/>
        </authorList>
    </citation>
    <scope>NUCLEOTIDE SEQUENCE</scope>
    <source>
        <strain evidence="2">MST-FP2251</strain>
    </source>
</reference>
<accession>A0AAD4GRQ2</accession>
<evidence type="ECO:0000313" key="2">
    <source>
        <dbReference type="EMBL" id="KAF9885613.1"/>
    </source>
</evidence>
<dbReference type="InterPro" id="IPR011990">
    <property type="entry name" value="TPR-like_helical_dom_sf"/>
</dbReference>